<evidence type="ECO:0000313" key="9">
    <source>
        <dbReference type="Proteomes" id="UP000004208"/>
    </source>
</evidence>
<dbReference type="HOGENOM" id="CLU_176001_4_1_11"/>
<feature type="domain" description="Cardiolipin synthase N-terminal" evidence="7">
    <location>
        <begin position="33"/>
        <end position="76"/>
    </location>
</feature>
<keyword evidence="9" id="KW-1185">Reference proteome</keyword>
<comment type="subcellular location">
    <subcellularLocation>
        <location evidence="1">Cell membrane</location>
        <topology evidence="1">Multi-pass membrane protein</topology>
    </subcellularLocation>
</comment>
<comment type="caution">
    <text evidence="8">The sequence shown here is derived from an EMBL/GenBank/DDBJ whole genome shotgun (WGS) entry which is preliminary data.</text>
</comment>
<reference evidence="8" key="1">
    <citation type="submission" date="2010-06" db="EMBL/GenBank/DDBJ databases">
        <authorList>
            <person name="Muzny D."/>
            <person name="Qin X."/>
            <person name="Buhay C."/>
            <person name="Dugan-Rocha S."/>
            <person name="Ding Y."/>
            <person name="Chen G."/>
            <person name="Hawes A."/>
            <person name="Holder M."/>
            <person name="Jhangiani S."/>
            <person name="Johnson A."/>
            <person name="Khan Z."/>
            <person name="Li Z."/>
            <person name="Liu W."/>
            <person name="Liu X."/>
            <person name="Perez L."/>
            <person name="Shen H."/>
            <person name="Wang Q."/>
            <person name="Watt J."/>
            <person name="Xi L."/>
            <person name="Xin Y."/>
            <person name="Zhou J."/>
            <person name="Deng J."/>
            <person name="Jiang H."/>
            <person name="Liu Y."/>
            <person name="Qu J."/>
            <person name="Song X.-Z."/>
            <person name="Zhang L."/>
            <person name="Villasana D."/>
            <person name="Johnson A."/>
            <person name="Liu J."/>
            <person name="Liyanage D."/>
            <person name="Lorensuhewa L."/>
            <person name="Robinson T."/>
            <person name="Song A."/>
            <person name="Song B.-B."/>
            <person name="Dinh H."/>
            <person name="Thornton R."/>
            <person name="Coyle M."/>
            <person name="Francisco L."/>
            <person name="Jackson L."/>
            <person name="Javaid M."/>
            <person name="Korchina V."/>
            <person name="Kovar C."/>
            <person name="Mata R."/>
            <person name="Mathew T."/>
            <person name="Ngo R."/>
            <person name="Nguyen L."/>
            <person name="Nguyen N."/>
            <person name="Okwuonu G."/>
            <person name="Ongeri F."/>
            <person name="Pham C."/>
            <person name="Simmons D."/>
            <person name="Wilczek-Boney K."/>
            <person name="Hale W."/>
            <person name="Jakkamsetti A."/>
            <person name="Pham P."/>
            <person name="Ruth R."/>
            <person name="San Lucas F."/>
            <person name="Warren J."/>
            <person name="Zhang J."/>
            <person name="Zhao Z."/>
            <person name="Zhou C."/>
            <person name="Zhu D."/>
            <person name="Lee S."/>
            <person name="Bess C."/>
            <person name="Blankenburg K."/>
            <person name="Forbes L."/>
            <person name="Fu Q."/>
            <person name="Gubbala S."/>
            <person name="Hirani K."/>
            <person name="Jayaseelan J.C."/>
            <person name="Lara F."/>
            <person name="Munidasa M."/>
            <person name="Palculict T."/>
            <person name="Patil S."/>
            <person name="Pu L.-L."/>
            <person name="Saada N."/>
            <person name="Tang L."/>
            <person name="Weissenberger G."/>
            <person name="Zhu Y."/>
            <person name="Hemphill L."/>
            <person name="Shang Y."/>
            <person name="Youmans B."/>
            <person name="Ayvaz T."/>
            <person name="Ross M."/>
            <person name="Santibanez J."/>
            <person name="Aqrawi P."/>
            <person name="Gross S."/>
            <person name="Joshi V."/>
            <person name="Fowler G."/>
            <person name="Nazareth L."/>
            <person name="Reid J."/>
            <person name="Worley K."/>
            <person name="Petrosino J."/>
            <person name="Highlander S."/>
            <person name="Gibbs R."/>
        </authorList>
    </citation>
    <scope>NUCLEOTIDE SEQUENCE [LARGE SCALE GENOMIC DNA]</scope>
    <source>
        <strain evidence="8">ATCC 33030</strain>
    </source>
</reference>
<accession>D7WE53</accession>
<evidence type="ECO:0000259" key="7">
    <source>
        <dbReference type="Pfam" id="PF13396"/>
    </source>
</evidence>
<evidence type="ECO:0000256" key="6">
    <source>
        <dbReference type="SAM" id="Phobius"/>
    </source>
</evidence>
<evidence type="ECO:0000256" key="2">
    <source>
        <dbReference type="ARBA" id="ARBA00022475"/>
    </source>
</evidence>
<dbReference type="RefSeq" id="WP_005291227.1">
    <property type="nucleotide sequence ID" value="NZ_CM000961.1"/>
</dbReference>
<evidence type="ECO:0000256" key="1">
    <source>
        <dbReference type="ARBA" id="ARBA00004651"/>
    </source>
</evidence>
<dbReference type="EMBL" id="ACLJ02000003">
    <property type="protein sequence ID" value="EFK54407.1"/>
    <property type="molecule type" value="Genomic_DNA"/>
</dbReference>
<keyword evidence="4 6" id="KW-1133">Transmembrane helix</keyword>
<sequence length="90" mass="9907">MGTTEFGELGFNVSWLEVLILGGMALLAVASFVLFVWAIASIIRADYLDGVSKLIWVIVCALFPLIGSLVWLFAGRKRSGRSVDPNYMPR</sequence>
<feature type="transmembrane region" description="Helical" evidence="6">
    <location>
        <begin position="20"/>
        <end position="42"/>
    </location>
</feature>
<keyword evidence="3 6" id="KW-0812">Transmembrane</keyword>
<evidence type="ECO:0000256" key="5">
    <source>
        <dbReference type="ARBA" id="ARBA00023136"/>
    </source>
</evidence>
<name>D7WE53_9CORY</name>
<gene>
    <name evidence="8" type="ORF">HMPREF0291_12065</name>
</gene>
<dbReference type="STRING" id="585529.HMPREF0291_12065"/>
<keyword evidence="5 6" id="KW-0472">Membrane</keyword>
<organism evidence="8 9">
    <name type="scientific">Corynebacterium genitalium ATCC 33030</name>
    <dbReference type="NCBI Taxonomy" id="585529"/>
    <lineage>
        <taxon>Bacteria</taxon>
        <taxon>Bacillati</taxon>
        <taxon>Actinomycetota</taxon>
        <taxon>Actinomycetes</taxon>
        <taxon>Mycobacteriales</taxon>
        <taxon>Corynebacteriaceae</taxon>
        <taxon>Corynebacterium</taxon>
    </lineage>
</organism>
<evidence type="ECO:0000313" key="8">
    <source>
        <dbReference type="EMBL" id="EFK54407.1"/>
    </source>
</evidence>
<dbReference type="GO" id="GO:0005886">
    <property type="term" value="C:plasma membrane"/>
    <property type="evidence" value="ECO:0007669"/>
    <property type="project" value="UniProtKB-SubCell"/>
</dbReference>
<dbReference type="InterPro" id="IPR027379">
    <property type="entry name" value="CLS_N"/>
</dbReference>
<evidence type="ECO:0000256" key="4">
    <source>
        <dbReference type="ARBA" id="ARBA00022989"/>
    </source>
</evidence>
<dbReference type="Proteomes" id="UP000004208">
    <property type="component" value="Unassembled WGS sequence"/>
</dbReference>
<dbReference type="AlphaFoldDB" id="D7WE53"/>
<protein>
    <recommendedName>
        <fullName evidence="7">Cardiolipin synthase N-terminal domain-containing protein</fullName>
    </recommendedName>
</protein>
<dbReference type="Pfam" id="PF13396">
    <property type="entry name" value="PLDc_N"/>
    <property type="match status" value="1"/>
</dbReference>
<proteinExistence type="predicted"/>
<feature type="transmembrane region" description="Helical" evidence="6">
    <location>
        <begin position="54"/>
        <end position="74"/>
    </location>
</feature>
<evidence type="ECO:0000256" key="3">
    <source>
        <dbReference type="ARBA" id="ARBA00022692"/>
    </source>
</evidence>
<keyword evidence="2" id="KW-1003">Cell membrane</keyword>